<dbReference type="EMBL" id="CH408033">
    <property type="protein sequence ID" value="EAQ85710.1"/>
    <property type="molecule type" value="Genomic_DNA"/>
</dbReference>
<protein>
    <recommendedName>
        <fullName evidence="3">MULE transposase domain-containing protein</fullName>
    </recommendedName>
</protein>
<dbReference type="VEuPathDB" id="FungiDB:CHGG_06963"/>
<accession>Q2GYJ1</accession>
<dbReference type="PANTHER" id="PTHR31569">
    <property type="entry name" value="SWIM-TYPE DOMAIN-CONTAINING PROTEIN"/>
    <property type="match status" value="1"/>
</dbReference>
<dbReference type="InterPro" id="IPR018289">
    <property type="entry name" value="MULE_transposase_dom"/>
</dbReference>
<dbReference type="AlphaFoldDB" id="Q2GYJ1"/>
<keyword evidence="5" id="KW-1185">Reference proteome</keyword>
<dbReference type="RefSeq" id="XP_001224619.1">
    <property type="nucleotide sequence ID" value="XM_001224618.1"/>
</dbReference>
<organism evidence="4 5">
    <name type="scientific">Chaetomium globosum (strain ATCC 6205 / CBS 148.51 / DSM 1962 / NBRC 6347 / NRRL 1970)</name>
    <name type="common">Soil fungus</name>
    <dbReference type="NCBI Taxonomy" id="306901"/>
    <lineage>
        <taxon>Eukaryota</taxon>
        <taxon>Fungi</taxon>
        <taxon>Dikarya</taxon>
        <taxon>Ascomycota</taxon>
        <taxon>Pezizomycotina</taxon>
        <taxon>Sordariomycetes</taxon>
        <taxon>Sordariomycetidae</taxon>
        <taxon>Sordariales</taxon>
        <taxon>Chaetomiaceae</taxon>
        <taxon>Chaetomium</taxon>
    </lineage>
</organism>
<evidence type="ECO:0000313" key="4">
    <source>
        <dbReference type="EMBL" id="EAQ85710.1"/>
    </source>
</evidence>
<evidence type="ECO:0000256" key="1">
    <source>
        <dbReference type="SAM" id="MobiDB-lite"/>
    </source>
</evidence>
<sequence length="739" mass="84004">MNAASALLPSAATLICIWHANKAVLVRCQPAFPEAEKWKEFYDSWHSIISSPTEEEYANRLAQFQQKYAVEHPNGVGYIKTTWLIPFKEKLVRAWVDQSTHFGQEAVTSYQLDSDAHSDAHSDTSARGDAQALPAPLSNPGTSHKLTNSQYDCLDDLLDDLHDHGAKAGFAVYKMRSNNYIKDFGPSRVDLGCYKGKIQPSRAHSRNTSTVKQGCTWQAIAKALLVNGERKWTFHIKSGCESHVNHEAKDFQCARRLRTEHKAFVAQYIDRPAVSNREVAVELRNKFPGIVFTRRQLRSLRYRLRKESLNGYTPFQATKKLLDDEGIMHQIKWAAAPDDGEAERKPEGLFWTYKWCEKQWVLYPWVQLYDNTYRTNNKGLAFFQVVGLNHLGMAFACGFGLINNERQEGFDWLMDQVDVNRARIGASTPSVTITDYDDAMRNAIARVYPEAQPQICIFHINKNVALHFKKKWNKDAAAAVAQSGQQSAQQSTGQSEAPSDLDTRQDDGEEVERVVNRANRAADGSLEPLPTEVEYSMAGMYTLWEHMIYSASLDSFNAAWEMMRAYFASQTAILTYLETTYLPVVEQWAGCYINKRLNFGQRTTSPVESVNGYLKSFVINGNSTVKQVVGQAFNMVTEMERSVKEAVKEEKNRLRFEYIGQKWLGSAPYNVSSKALKLVTKQYRTMLGAVESRSRPTAEALKPCTGRFTAQYGMPCSHKLFERYQVKNLMLKKEDFHPY</sequence>
<dbReference type="InterPro" id="IPR052579">
    <property type="entry name" value="Zinc_finger_SWIM"/>
</dbReference>
<dbReference type="OrthoDB" id="1421156at2759"/>
<feature type="domain" description="MULE transposase" evidence="3">
    <location>
        <begin position="366"/>
        <end position="463"/>
    </location>
</feature>
<gene>
    <name evidence="4" type="ORF">CHGG_06963</name>
</gene>
<feature type="region of interest" description="Disordered" evidence="1">
    <location>
        <begin position="479"/>
        <end position="509"/>
    </location>
</feature>
<dbReference type="eggNOG" id="ENOG502RS68">
    <property type="taxonomic scope" value="Eukaryota"/>
</dbReference>
<dbReference type="PANTHER" id="PTHR31569:SF4">
    <property type="entry name" value="SWIM-TYPE DOMAIN-CONTAINING PROTEIN"/>
    <property type="match status" value="1"/>
</dbReference>
<dbReference type="GeneID" id="4394015"/>
<dbReference type="InParanoid" id="Q2GYJ1"/>
<feature type="chain" id="PRO_5004208733" description="MULE transposase domain-containing protein" evidence="2">
    <location>
        <begin position="24"/>
        <end position="739"/>
    </location>
</feature>
<proteinExistence type="predicted"/>
<keyword evidence="2" id="KW-0732">Signal</keyword>
<dbReference type="HOGENOM" id="CLU_438039_0_0_1"/>
<feature type="signal peptide" evidence="2">
    <location>
        <begin position="1"/>
        <end position="23"/>
    </location>
</feature>
<evidence type="ECO:0000259" key="3">
    <source>
        <dbReference type="Pfam" id="PF10551"/>
    </source>
</evidence>
<name>Q2GYJ1_CHAGB</name>
<dbReference type="Proteomes" id="UP000001056">
    <property type="component" value="Unassembled WGS sequence"/>
</dbReference>
<reference evidence="5" key="1">
    <citation type="journal article" date="2015" name="Genome Announc.">
        <title>Draft genome sequence of the cellulolytic fungus Chaetomium globosum.</title>
        <authorList>
            <person name="Cuomo C.A."/>
            <person name="Untereiner W.A."/>
            <person name="Ma L.-J."/>
            <person name="Grabherr M."/>
            <person name="Birren B.W."/>
        </authorList>
    </citation>
    <scope>NUCLEOTIDE SEQUENCE [LARGE SCALE GENOMIC DNA]</scope>
    <source>
        <strain evidence="5">ATCC 6205 / CBS 148.51 / DSM 1962 / NBRC 6347 / NRRL 1970</strain>
    </source>
</reference>
<evidence type="ECO:0000313" key="5">
    <source>
        <dbReference type="Proteomes" id="UP000001056"/>
    </source>
</evidence>
<dbReference type="Pfam" id="PF10551">
    <property type="entry name" value="MULE"/>
    <property type="match status" value="1"/>
</dbReference>
<evidence type="ECO:0000256" key="2">
    <source>
        <dbReference type="SAM" id="SignalP"/>
    </source>
</evidence>
<feature type="compositionally biased region" description="Basic and acidic residues" evidence="1">
    <location>
        <begin position="114"/>
        <end position="126"/>
    </location>
</feature>
<feature type="compositionally biased region" description="Low complexity" evidence="1">
    <location>
        <begin position="479"/>
        <end position="495"/>
    </location>
</feature>
<feature type="region of interest" description="Disordered" evidence="1">
    <location>
        <begin position="113"/>
        <end position="144"/>
    </location>
</feature>